<dbReference type="PANTHER" id="PTHR39327:SF1">
    <property type="entry name" value="BLR5470 PROTEIN"/>
    <property type="match status" value="1"/>
</dbReference>
<proteinExistence type="predicted"/>
<accession>R8APU0</accession>
<dbReference type="InterPro" id="IPR010319">
    <property type="entry name" value="Transglutaminase-like_Cys_pept"/>
</dbReference>
<dbReference type="Proteomes" id="UP000014012">
    <property type="component" value="Unassembled WGS sequence"/>
</dbReference>
<dbReference type="OrthoDB" id="5401788at2"/>
<dbReference type="AlphaFoldDB" id="R8APU0"/>
<keyword evidence="2" id="KW-1185">Reference proteome</keyword>
<evidence type="ECO:0008006" key="3">
    <source>
        <dbReference type="Google" id="ProtNLM"/>
    </source>
</evidence>
<dbReference type="EMBL" id="AQQO01000346">
    <property type="protein sequence ID" value="EON88343.1"/>
    <property type="molecule type" value="Genomic_DNA"/>
</dbReference>
<reference evidence="1 2" key="1">
    <citation type="journal article" date="2013" name="Genome Announc.">
        <title>Genome Sequence of Plesiomonas shigelloides Strain 302-73 (Serotype O1).</title>
        <authorList>
            <person name="Pique N."/>
            <person name="Aquilini E."/>
            <person name="Alioto T."/>
            <person name="Minana-Galbis D."/>
            <person name="Tomas J.M."/>
        </authorList>
    </citation>
    <scope>NUCLEOTIDE SEQUENCE [LARGE SCALE GENOMIC DNA]</scope>
    <source>
        <strain evidence="1 2">302-73</strain>
    </source>
</reference>
<dbReference type="PANTHER" id="PTHR39327">
    <property type="match status" value="1"/>
</dbReference>
<gene>
    <name evidence="1" type="ORF">PLESHI_11257</name>
</gene>
<dbReference type="RefSeq" id="WP_010863859.1">
    <property type="nucleotide sequence ID" value="NZ_KB944511.1"/>
</dbReference>
<name>R8APU0_PLESH</name>
<comment type="caution">
    <text evidence="1">The sequence shown here is derived from an EMBL/GenBank/DDBJ whole genome shotgun (WGS) entry which is preliminary data.</text>
</comment>
<protein>
    <recommendedName>
        <fullName evidence="3">Sulfate adenylyltransferase</fullName>
    </recommendedName>
</protein>
<dbReference type="Gene3D" id="3.10.620.30">
    <property type="match status" value="1"/>
</dbReference>
<dbReference type="Pfam" id="PF06035">
    <property type="entry name" value="Peptidase_C93"/>
    <property type="match status" value="1"/>
</dbReference>
<sequence>MRSTLWARFLLITPVLLLLGAMSRDSTSMAIQQAYGQEAVQRYQRLARLVKESQRVSVMTKLQRVNDFYNQLKFIDDIHLWGKPDYWASPLEFIGAGGGDCEDFSLAKYYSLRELGIADKQLRLVYVKALSLNQFHMVLAYYPQPSAMPLLLDNLNPKILPANQRMDLAPVYSFNASELWLQREHGVSETVGSADRLSRWREVKQRVEQQKLQRPKIRLDANPL</sequence>
<evidence type="ECO:0000313" key="2">
    <source>
        <dbReference type="Proteomes" id="UP000014012"/>
    </source>
</evidence>
<evidence type="ECO:0000313" key="1">
    <source>
        <dbReference type="EMBL" id="EON88343.1"/>
    </source>
</evidence>
<organism evidence="1 2">
    <name type="scientific">Plesiomonas shigelloides 302-73</name>
    <dbReference type="NCBI Taxonomy" id="1315976"/>
    <lineage>
        <taxon>Bacteria</taxon>
        <taxon>Pseudomonadati</taxon>
        <taxon>Pseudomonadota</taxon>
        <taxon>Gammaproteobacteria</taxon>
        <taxon>Enterobacterales</taxon>
        <taxon>Enterobacteriaceae</taxon>
        <taxon>Plesiomonas</taxon>
    </lineage>
</organism>
<dbReference type="HOGENOM" id="CLU_085651_0_0_6"/>
<dbReference type="PATRIC" id="fig|1315976.3.peg.2119"/>